<evidence type="ECO:0000256" key="1">
    <source>
        <dbReference type="ARBA" id="ARBA00001968"/>
    </source>
</evidence>
<dbReference type="GO" id="GO:0003723">
    <property type="term" value="F:RNA binding"/>
    <property type="evidence" value="ECO:0007669"/>
    <property type="project" value="UniProtKB-KW"/>
</dbReference>
<dbReference type="GO" id="GO:0034353">
    <property type="term" value="F:mRNA 5'-diphosphatase activity"/>
    <property type="evidence" value="ECO:0007669"/>
    <property type="project" value="TreeGrafter"/>
</dbReference>
<keyword evidence="6" id="KW-0539">Nucleus</keyword>
<evidence type="ECO:0000259" key="7">
    <source>
        <dbReference type="Pfam" id="PF08652"/>
    </source>
</evidence>
<evidence type="ECO:0000256" key="3">
    <source>
        <dbReference type="ARBA" id="ARBA00044676"/>
    </source>
</evidence>
<keyword evidence="6" id="KW-0540">Nuclease</keyword>
<dbReference type="GO" id="GO:0110155">
    <property type="term" value="P:NAD-cap decapping"/>
    <property type="evidence" value="ECO:0007669"/>
    <property type="project" value="TreeGrafter"/>
</dbReference>
<accession>A0A9P7RY24</accession>
<dbReference type="GO" id="GO:0004518">
    <property type="term" value="F:nuclease activity"/>
    <property type="evidence" value="ECO:0007669"/>
    <property type="project" value="UniProtKB-KW"/>
</dbReference>
<evidence type="ECO:0000313" key="9">
    <source>
        <dbReference type="Proteomes" id="UP001049176"/>
    </source>
</evidence>
<comment type="catalytic activity">
    <reaction evidence="4">
        <text>a 5'-end triphospho-ribonucleoside in mRNA + H2O = a 5'-end phospho-ribonucleoside in mRNA + diphosphate + H(+)</text>
        <dbReference type="Rhea" id="RHEA:78683"/>
        <dbReference type="Rhea" id="RHEA-COMP:15692"/>
        <dbReference type="Rhea" id="RHEA-COMP:17164"/>
        <dbReference type="ChEBI" id="CHEBI:15377"/>
        <dbReference type="ChEBI" id="CHEBI:15378"/>
        <dbReference type="ChEBI" id="CHEBI:33019"/>
        <dbReference type="ChEBI" id="CHEBI:138282"/>
        <dbReference type="ChEBI" id="CHEBI:167618"/>
    </reaction>
    <physiologicalReaction direction="left-to-right" evidence="4">
        <dbReference type="Rhea" id="RHEA:78684"/>
    </physiologicalReaction>
</comment>
<organism evidence="8 9">
    <name type="scientific">Marasmius oreades</name>
    <name type="common">fairy-ring Marasmius</name>
    <dbReference type="NCBI Taxonomy" id="181124"/>
    <lineage>
        <taxon>Eukaryota</taxon>
        <taxon>Fungi</taxon>
        <taxon>Dikarya</taxon>
        <taxon>Basidiomycota</taxon>
        <taxon>Agaricomycotina</taxon>
        <taxon>Agaricomycetes</taxon>
        <taxon>Agaricomycetidae</taxon>
        <taxon>Agaricales</taxon>
        <taxon>Marasmiineae</taxon>
        <taxon>Marasmiaceae</taxon>
        <taxon>Marasmius</taxon>
    </lineage>
</organism>
<dbReference type="GO" id="GO:0000956">
    <property type="term" value="P:nuclear-transcribed mRNA catabolic process"/>
    <property type="evidence" value="ECO:0007669"/>
    <property type="project" value="TreeGrafter"/>
</dbReference>
<evidence type="ECO:0000313" key="8">
    <source>
        <dbReference type="EMBL" id="KAG7091540.1"/>
    </source>
</evidence>
<dbReference type="PANTHER" id="PTHR12395:SF9">
    <property type="entry name" value="DECAPPING AND EXORIBONUCLEASE PROTEIN"/>
    <property type="match status" value="1"/>
</dbReference>
<sequence length="352" mass="39909">MILGPCQLIAHITTKHDGSYEINDHSATRIFPSTNENRCLNLGPTVRKILGRSPFTFFEHPKHLDSIISGCVLSGNQHVLKEANTVVTWRGILTRIFLGNKVIVHISFIDNTMYIEEADLKPEWTATQYALTDAVGMAFEDVYSQPLDSSLSAPNSVQPDPEHVDQQWGNLVQRSLGDLNLIFCGEVDAVKDDIGGGTPNDWFDKRVELKSRNIHSRYPISYARWHMQSSLLEVPEIFVGYRDNNLCVTYTDTVRVSDIQPANFNDSLQRGYNVLSALRATFESKREEEGTDLDDTIWKVVINEGYVSNAIKLEDIEAHKVKRRRELPHTPSVARVGIVPKEMVSRLRGYRR</sequence>
<keyword evidence="6" id="KW-0479">Metal-binding</keyword>
<dbReference type="EC" id="3.6.1.-" evidence="6"/>
<keyword evidence="6" id="KW-0547">Nucleotide-binding</keyword>
<dbReference type="GO" id="GO:0005829">
    <property type="term" value="C:cytosol"/>
    <property type="evidence" value="ECO:0007669"/>
    <property type="project" value="TreeGrafter"/>
</dbReference>
<keyword evidence="9" id="KW-1185">Reference proteome</keyword>
<dbReference type="EMBL" id="CM032186">
    <property type="protein sequence ID" value="KAG7091540.1"/>
    <property type="molecule type" value="Genomic_DNA"/>
</dbReference>
<dbReference type="GO" id="GO:0005634">
    <property type="term" value="C:nucleus"/>
    <property type="evidence" value="ECO:0007669"/>
    <property type="project" value="UniProtKB-SubCell"/>
</dbReference>
<feature type="domain" description="RAI1-like" evidence="7">
    <location>
        <begin position="13"/>
        <end position="320"/>
    </location>
</feature>
<dbReference type="KEGG" id="more:E1B28_010569"/>
<dbReference type="AlphaFoldDB" id="A0A9P7RY24"/>
<dbReference type="InterPro" id="IPR039039">
    <property type="entry name" value="RAI1-like_fam"/>
</dbReference>
<evidence type="ECO:0000256" key="5">
    <source>
        <dbReference type="ARBA" id="ARBA00048124"/>
    </source>
</evidence>
<evidence type="ECO:0000256" key="2">
    <source>
        <dbReference type="ARBA" id="ARBA00006562"/>
    </source>
</evidence>
<comment type="catalytic activity">
    <reaction evidence="5">
        <text>a 5'-end NAD(+)-phospho-ribonucleoside in mRNA + H2O = a 5'-end phospho-ribonucleoside in mRNA + NAD(+) + H(+)</text>
        <dbReference type="Rhea" id="RHEA:60880"/>
        <dbReference type="Rhea" id="RHEA-COMP:15692"/>
        <dbReference type="Rhea" id="RHEA-COMP:15698"/>
        <dbReference type="ChEBI" id="CHEBI:15377"/>
        <dbReference type="ChEBI" id="CHEBI:15378"/>
        <dbReference type="ChEBI" id="CHEBI:57540"/>
        <dbReference type="ChEBI" id="CHEBI:138282"/>
        <dbReference type="ChEBI" id="CHEBI:144029"/>
    </reaction>
    <physiologicalReaction direction="left-to-right" evidence="5">
        <dbReference type="Rhea" id="RHEA:60881"/>
    </physiologicalReaction>
</comment>
<dbReference type="Proteomes" id="UP001049176">
    <property type="component" value="Chromosome 6"/>
</dbReference>
<dbReference type="OrthoDB" id="5853397at2759"/>
<name>A0A9P7RY24_9AGAR</name>
<gene>
    <name evidence="8" type="ORF">E1B28_010569</name>
</gene>
<keyword evidence="6" id="KW-0694">RNA-binding</keyword>
<comment type="subcellular location">
    <subcellularLocation>
        <location evidence="6">Nucleus</location>
    </subcellularLocation>
</comment>
<evidence type="ECO:0000256" key="6">
    <source>
        <dbReference type="RuleBase" id="RU367113"/>
    </source>
</evidence>
<dbReference type="GeneID" id="66079645"/>
<reference evidence="8" key="1">
    <citation type="journal article" date="2021" name="Genome Biol. Evol.">
        <title>The assembled and annotated genome of the fairy-ring fungus Marasmius oreades.</title>
        <authorList>
            <person name="Hiltunen M."/>
            <person name="Ament-Velasquez S.L."/>
            <person name="Johannesson H."/>
        </authorList>
    </citation>
    <scope>NUCLEOTIDE SEQUENCE</scope>
    <source>
        <strain evidence="8">03SP1</strain>
    </source>
</reference>
<comment type="caution">
    <text evidence="8">The sequence shown here is derived from an EMBL/GenBank/DDBJ whole genome shotgun (WGS) entry which is preliminary data.</text>
</comment>
<dbReference type="RefSeq" id="XP_043008010.1">
    <property type="nucleotide sequence ID" value="XM_043155540.1"/>
</dbReference>
<dbReference type="PANTHER" id="PTHR12395">
    <property type="entry name" value="DOM-3 RELATED"/>
    <property type="match status" value="1"/>
</dbReference>
<protein>
    <recommendedName>
        <fullName evidence="6">Decapping nuclease</fullName>
        <ecNumber evidence="6">3.6.1.-</ecNumber>
    </recommendedName>
</protein>
<comment type="cofactor">
    <cofactor evidence="1 6">
        <name>a divalent metal cation</name>
        <dbReference type="ChEBI" id="CHEBI:60240"/>
    </cofactor>
</comment>
<dbReference type="InterPro" id="IPR013961">
    <property type="entry name" value="RAI1"/>
</dbReference>
<dbReference type="GO" id="GO:0000166">
    <property type="term" value="F:nucleotide binding"/>
    <property type="evidence" value="ECO:0007669"/>
    <property type="project" value="UniProtKB-KW"/>
</dbReference>
<dbReference type="GO" id="GO:0046872">
    <property type="term" value="F:metal ion binding"/>
    <property type="evidence" value="ECO:0007669"/>
    <property type="project" value="UniProtKB-KW"/>
</dbReference>
<comment type="function">
    <text evidence="6">Decapping enzyme for NAD-capped RNAs: specifically hydrolyzes the nicotinamide adenine dinucleotide (NAD) cap from a subset of RNAs by removing the entire NAD moiety from the 5'-end of an NAD-capped RNA.</text>
</comment>
<comment type="similarity">
    <text evidence="2 6">Belongs to the DXO/Dom3Z family.</text>
</comment>
<keyword evidence="6" id="KW-0378">Hydrolase</keyword>
<proteinExistence type="inferred from homology"/>
<dbReference type="Pfam" id="PF08652">
    <property type="entry name" value="RAI1"/>
    <property type="match status" value="1"/>
</dbReference>
<evidence type="ECO:0000256" key="4">
    <source>
        <dbReference type="ARBA" id="ARBA00044692"/>
    </source>
</evidence>
<comment type="catalytic activity">
    <reaction evidence="3">
        <text>a 5'-end (N(7)-methyl 5'-triphosphoguanosine)-ribonucleoside-ribonucleotide in mRNA + H2O = a (N(7)-methyl 5'-triphosphoguanosine)-nucleoside + a 5'-end phospho-ribonucleoside in mRNA + H(+)</text>
        <dbReference type="Rhea" id="RHEA:66928"/>
        <dbReference type="Rhea" id="RHEA-COMP:15692"/>
        <dbReference type="Rhea" id="RHEA-COMP:17313"/>
        <dbReference type="ChEBI" id="CHEBI:15377"/>
        <dbReference type="ChEBI" id="CHEBI:15378"/>
        <dbReference type="ChEBI" id="CHEBI:138282"/>
        <dbReference type="ChEBI" id="CHEBI:172876"/>
        <dbReference type="ChEBI" id="CHEBI:172877"/>
    </reaction>
    <physiologicalReaction direction="left-to-right" evidence="3">
        <dbReference type="Rhea" id="RHEA:66929"/>
    </physiologicalReaction>
</comment>